<gene>
    <name evidence="2" type="ORF">GCM10008957_25900</name>
</gene>
<feature type="transmembrane region" description="Helical" evidence="1">
    <location>
        <begin position="74"/>
        <end position="90"/>
    </location>
</feature>
<feature type="transmembrane region" description="Helical" evidence="1">
    <location>
        <begin position="102"/>
        <end position="124"/>
    </location>
</feature>
<name>A0A918C9C3_9DEIO</name>
<evidence type="ECO:0000313" key="3">
    <source>
        <dbReference type="Proteomes" id="UP000603865"/>
    </source>
</evidence>
<keyword evidence="1" id="KW-1133">Transmembrane helix</keyword>
<keyword evidence="3" id="KW-1185">Reference proteome</keyword>
<evidence type="ECO:0000313" key="2">
    <source>
        <dbReference type="EMBL" id="GGR11699.1"/>
    </source>
</evidence>
<dbReference type="Proteomes" id="UP000603865">
    <property type="component" value="Unassembled WGS sequence"/>
</dbReference>
<proteinExistence type="predicted"/>
<dbReference type="RefSeq" id="WP_189090934.1">
    <property type="nucleotide sequence ID" value="NZ_BMQL01000013.1"/>
</dbReference>
<reference evidence="2" key="2">
    <citation type="submission" date="2020-09" db="EMBL/GenBank/DDBJ databases">
        <authorList>
            <person name="Sun Q."/>
            <person name="Ohkuma M."/>
        </authorList>
    </citation>
    <scope>NUCLEOTIDE SEQUENCE</scope>
    <source>
        <strain evidence="2">JCM 31311</strain>
    </source>
</reference>
<sequence length="187" mass="21584">MKIKLFSREDFERIVFIHKLTLPEWLFNILIAFFPIIFYIFFAILSNSNDKNTGNSLEIHILDAFKEMASKGELLAITFAISTPLLYLLFKGLKKNENELTIYRLLAFLISVLAISLYGVFVILRERGNLSNAFILPVSYFSLLIVSVLFYRALYITNIDKKQLAEAGVRSLDRQQEKMSDDLDGRI</sequence>
<feature type="transmembrane region" description="Helical" evidence="1">
    <location>
        <begin position="25"/>
        <end position="45"/>
    </location>
</feature>
<dbReference type="EMBL" id="BMQL01000013">
    <property type="protein sequence ID" value="GGR11699.1"/>
    <property type="molecule type" value="Genomic_DNA"/>
</dbReference>
<accession>A0A918C9C3</accession>
<protein>
    <recommendedName>
        <fullName evidence="4">DUF2919 domain-containing protein</fullName>
    </recommendedName>
</protein>
<evidence type="ECO:0000256" key="1">
    <source>
        <dbReference type="SAM" id="Phobius"/>
    </source>
</evidence>
<comment type="caution">
    <text evidence="2">The sequence shown here is derived from an EMBL/GenBank/DDBJ whole genome shotgun (WGS) entry which is preliminary data.</text>
</comment>
<keyword evidence="1" id="KW-0812">Transmembrane</keyword>
<reference evidence="2" key="1">
    <citation type="journal article" date="2014" name="Int. J. Syst. Evol. Microbiol.">
        <title>Complete genome sequence of Corynebacterium casei LMG S-19264T (=DSM 44701T), isolated from a smear-ripened cheese.</title>
        <authorList>
            <consortium name="US DOE Joint Genome Institute (JGI-PGF)"/>
            <person name="Walter F."/>
            <person name="Albersmeier A."/>
            <person name="Kalinowski J."/>
            <person name="Ruckert C."/>
        </authorList>
    </citation>
    <scope>NUCLEOTIDE SEQUENCE</scope>
    <source>
        <strain evidence="2">JCM 31311</strain>
    </source>
</reference>
<keyword evidence="1" id="KW-0472">Membrane</keyword>
<feature type="transmembrane region" description="Helical" evidence="1">
    <location>
        <begin position="130"/>
        <end position="154"/>
    </location>
</feature>
<dbReference type="AlphaFoldDB" id="A0A918C9C3"/>
<organism evidence="2 3">
    <name type="scientific">Deinococcus ruber</name>
    <dbReference type="NCBI Taxonomy" id="1848197"/>
    <lineage>
        <taxon>Bacteria</taxon>
        <taxon>Thermotogati</taxon>
        <taxon>Deinococcota</taxon>
        <taxon>Deinococci</taxon>
        <taxon>Deinococcales</taxon>
        <taxon>Deinococcaceae</taxon>
        <taxon>Deinococcus</taxon>
    </lineage>
</organism>
<evidence type="ECO:0008006" key="4">
    <source>
        <dbReference type="Google" id="ProtNLM"/>
    </source>
</evidence>